<comment type="caution">
    <text evidence="3">The sequence shown here is derived from an EMBL/GenBank/DDBJ whole genome shotgun (WGS) entry which is preliminary data.</text>
</comment>
<dbReference type="Proteomes" id="UP000245021">
    <property type="component" value="Unassembled WGS sequence"/>
</dbReference>
<evidence type="ECO:0000313" key="4">
    <source>
        <dbReference type="Proteomes" id="UP000245021"/>
    </source>
</evidence>
<dbReference type="Gene3D" id="3.10.180.40">
    <property type="entry name" value="C3-degrading proteinase like domains"/>
    <property type="match status" value="1"/>
</dbReference>
<feature type="domain" description="CppA N-terminal" evidence="1">
    <location>
        <begin position="12"/>
        <end position="130"/>
    </location>
</feature>
<sequence length="254" mass="28354">MQKLLDQLKASVPAYRVHDREENLTFYREVLGFKVLLEEGACCYLGGQKTKAKRLIIEESPEARVVKGLKKHARTVVLADAEEIAGLLARNIEAVDKVYSQGKHWAFEALSPENDRFLVLSDKDLSSLKELDKDQLKLEAGKADEPVFLSDFEILEIELNVADDQVKTAFDSLCGEKWQHPAFSFSQATGEDLTADTEEVLDIEFLLFEVEKDLDLAEVKASLPASLEASLDKAEKTLLLTIPGSIDVWLVKSS</sequence>
<dbReference type="InterPro" id="IPR032702">
    <property type="entry name" value="CppA_N"/>
</dbReference>
<gene>
    <name evidence="3" type="ORF">NtB2_00642</name>
</gene>
<dbReference type="Pfam" id="PF14506">
    <property type="entry name" value="CppA_N"/>
    <property type="match status" value="1"/>
</dbReference>
<proteinExistence type="predicted"/>
<evidence type="ECO:0000313" key="3">
    <source>
        <dbReference type="EMBL" id="GBG96529.1"/>
    </source>
</evidence>
<evidence type="ECO:0000259" key="1">
    <source>
        <dbReference type="Pfam" id="PF14506"/>
    </source>
</evidence>
<dbReference type="SUPFAM" id="SSF54593">
    <property type="entry name" value="Glyoxalase/Bleomycin resistance protein/Dihydroxybiphenyl dioxygenase"/>
    <property type="match status" value="1"/>
</dbReference>
<dbReference type="Gene3D" id="3.10.180.10">
    <property type="entry name" value="2,3-Dihydroxybiphenyl 1,2-Dioxygenase, domain 1"/>
    <property type="match status" value="1"/>
</dbReference>
<reference evidence="3 4" key="1">
    <citation type="journal article" date="2018" name="Genome Announc.">
        <title>Draft Genome Sequence of Lactococcus sp. Strain NtB2 (JCM 32569), Isolated from the Gut of the Higher Termite Nasutitermes takasagoensis.</title>
        <authorList>
            <person name="Noda S."/>
            <person name="Aihara C."/>
            <person name="Yuki M."/>
            <person name="Ohkuma M."/>
        </authorList>
    </citation>
    <scope>NUCLEOTIDE SEQUENCE [LARGE SCALE GENOMIC DNA]</scope>
    <source>
        <strain evidence="3 4">NtB2</strain>
    </source>
</reference>
<dbReference type="EMBL" id="BFFO01000003">
    <property type="protein sequence ID" value="GBG96529.1"/>
    <property type="molecule type" value="Genomic_DNA"/>
</dbReference>
<dbReference type="InterPro" id="IPR029068">
    <property type="entry name" value="Glyas_Bleomycin-R_OHBP_Dase"/>
</dbReference>
<name>A0A2R5HEQ1_9LACT</name>
<accession>A0A2R5HEQ1</accession>
<evidence type="ECO:0000259" key="2">
    <source>
        <dbReference type="Pfam" id="PF14507"/>
    </source>
</evidence>
<protein>
    <recommendedName>
        <fullName evidence="5">Proteinase</fullName>
    </recommendedName>
</protein>
<keyword evidence="4" id="KW-1185">Reference proteome</keyword>
<organism evidence="3 4">
    <name type="scientific">Lactococcus termiticola</name>
    <dbReference type="NCBI Taxonomy" id="2169526"/>
    <lineage>
        <taxon>Bacteria</taxon>
        <taxon>Bacillati</taxon>
        <taxon>Bacillota</taxon>
        <taxon>Bacilli</taxon>
        <taxon>Lactobacillales</taxon>
        <taxon>Streptococcaceae</taxon>
        <taxon>Lactococcus</taxon>
    </lineage>
</organism>
<evidence type="ECO:0008006" key="5">
    <source>
        <dbReference type="Google" id="ProtNLM"/>
    </source>
</evidence>
<dbReference type="Pfam" id="PF14507">
    <property type="entry name" value="CppA_C"/>
    <property type="match status" value="1"/>
</dbReference>
<feature type="domain" description="CppA C-terminal" evidence="2">
    <location>
        <begin position="149"/>
        <end position="250"/>
    </location>
</feature>
<dbReference type="RefSeq" id="WP_165814946.1">
    <property type="nucleotide sequence ID" value="NZ_BFFO01000003.1"/>
</dbReference>
<dbReference type="InterPro" id="IPR032703">
    <property type="entry name" value="CppA_C"/>
</dbReference>
<dbReference type="AlphaFoldDB" id="A0A2R5HEQ1"/>